<dbReference type="Proteomes" id="UP001301958">
    <property type="component" value="Unassembled WGS sequence"/>
</dbReference>
<evidence type="ECO:0000256" key="5">
    <source>
        <dbReference type="ARBA" id="ARBA00023274"/>
    </source>
</evidence>
<dbReference type="EMBL" id="MU865307">
    <property type="protein sequence ID" value="KAK4229524.1"/>
    <property type="molecule type" value="Genomic_DNA"/>
</dbReference>
<gene>
    <name evidence="9" type="ORF">QBC38DRAFT_472028</name>
</gene>
<dbReference type="InterPro" id="IPR013870">
    <property type="entry name" value="Ribosomal_mL54"/>
</dbReference>
<keyword evidence="2" id="KW-0809">Transit peptide</keyword>
<evidence type="ECO:0000313" key="10">
    <source>
        <dbReference type="Proteomes" id="UP001301958"/>
    </source>
</evidence>
<accession>A0AAN7BTU8</accession>
<feature type="region of interest" description="Disordered" evidence="8">
    <location>
        <begin position="114"/>
        <end position="136"/>
    </location>
</feature>
<keyword evidence="10" id="KW-1185">Reference proteome</keyword>
<evidence type="ECO:0000256" key="4">
    <source>
        <dbReference type="ARBA" id="ARBA00023128"/>
    </source>
</evidence>
<dbReference type="Pfam" id="PF08561">
    <property type="entry name" value="Ribosomal_L37"/>
    <property type="match status" value="1"/>
</dbReference>
<reference evidence="9" key="1">
    <citation type="journal article" date="2023" name="Mol. Phylogenet. Evol.">
        <title>Genome-scale phylogeny and comparative genomics of the fungal order Sordariales.</title>
        <authorList>
            <person name="Hensen N."/>
            <person name="Bonometti L."/>
            <person name="Westerberg I."/>
            <person name="Brannstrom I.O."/>
            <person name="Guillou S."/>
            <person name="Cros-Aarteil S."/>
            <person name="Calhoun S."/>
            <person name="Haridas S."/>
            <person name="Kuo A."/>
            <person name="Mondo S."/>
            <person name="Pangilinan J."/>
            <person name="Riley R."/>
            <person name="LaButti K."/>
            <person name="Andreopoulos B."/>
            <person name="Lipzen A."/>
            <person name="Chen C."/>
            <person name="Yan M."/>
            <person name="Daum C."/>
            <person name="Ng V."/>
            <person name="Clum A."/>
            <person name="Steindorff A."/>
            <person name="Ohm R.A."/>
            <person name="Martin F."/>
            <person name="Silar P."/>
            <person name="Natvig D.O."/>
            <person name="Lalanne C."/>
            <person name="Gautier V."/>
            <person name="Ament-Velasquez S.L."/>
            <person name="Kruys A."/>
            <person name="Hutchinson M.I."/>
            <person name="Powell A.J."/>
            <person name="Barry K."/>
            <person name="Miller A.N."/>
            <person name="Grigoriev I.V."/>
            <person name="Debuchy R."/>
            <person name="Gladieux P."/>
            <person name="Hiltunen Thoren M."/>
            <person name="Johannesson H."/>
        </authorList>
    </citation>
    <scope>NUCLEOTIDE SEQUENCE</scope>
    <source>
        <strain evidence="9">CBS 990.96</strain>
    </source>
</reference>
<sequence>MICRSCLRRASALTTRQISSVSPLQVPRAASFSTTLHARNATAAAPESSTPEITPLTSEAVSGDKPAPLSSCPAGTVLSGLTYFKGQSDPVALPDEAYPPWLWKCLDAKEDTTKSNDAEAADEYSKSKKQRRLAAKRARDAQAKLLASGDLEALAPKVPLSKQSINLPGGASGKLEDALAAADSRENLRKAMRKERRQHIKESNYLKSM</sequence>
<evidence type="ECO:0000256" key="3">
    <source>
        <dbReference type="ARBA" id="ARBA00022980"/>
    </source>
</evidence>
<comment type="subcellular location">
    <subcellularLocation>
        <location evidence="1">Mitochondrion</location>
    </subcellularLocation>
</comment>
<keyword evidence="5" id="KW-0687">Ribonucleoprotein</keyword>
<evidence type="ECO:0000256" key="2">
    <source>
        <dbReference type="ARBA" id="ARBA00022946"/>
    </source>
</evidence>
<dbReference type="PANTHER" id="PTHR28595">
    <property type="entry name" value="39S RIBOSOMAL PROTEIN L54, MITOCHONDRIAL"/>
    <property type="match status" value="1"/>
</dbReference>
<reference evidence="9" key="2">
    <citation type="submission" date="2023-05" db="EMBL/GenBank/DDBJ databases">
        <authorList>
            <consortium name="Lawrence Berkeley National Laboratory"/>
            <person name="Steindorff A."/>
            <person name="Hensen N."/>
            <person name="Bonometti L."/>
            <person name="Westerberg I."/>
            <person name="Brannstrom I.O."/>
            <person name="Guillou S."/>
            <person name="Cros-Aarteil S."/>
            <person name="Calhoun S."/>
            <person name="Haridas S."/>
            <person name="Kuo A."/>
            <person name="Mondo S."/>
            <person name="Pangilinan J."/>
            <person name="Riley R."/>
            <person name="Labutti K."/>
            <person name="Andreopoulos B."/>
            <person name="Lipzen A."/>
            <person name="Chen C."/>
            <person name="Yanf M."/>
            <person name="Daum C."/>
            <person name="Ng V."/>
            <person name="Clum A."/>
            <person name="Ohm R."/>
            <person name="Martin F."/>
            <person name="Silar P."/>
            <person name="Natvig D."/>
            <person name="Lalanne C."/>
            <person name="Gautier V."/>
            <person name="Ament-Velasquez S.L."/>
            <person name="Kruys A."/>
            <person name="Hutchinson M.I."/>
            <person name="Powell A.J."/>
            <person name="Barry K."/>
            <person name="Miller A.N."/>
            <person name="Grigoriev I.V."/>
            <person name="Debuchy R."/>
            <person name="Gladieux P."/>
            <person name="Thoren M.H."/>
            <person name="Johannesson H."/>
        </authorList>
    </citation>
    <scope>NUCLEOTIDE SEQUENCE</scope>
    <source>
        <strain evidence="9">CBS 990.96</strain>
    </source>
</reference>
<keyword evidence="3 9" id="KW-0689">Ribosomal protein</keyword>
<dbReference type="GO" id="GO:0003735">
    <property type="term" value="F:structural constituent of ribosome"/>
    <property type="evidence" value="ECO:0007669"/>
    <property type="project" value="TreeGrafter"/>
</dbReference>
<dbReference type="PANTHER" id="PTHR28595:SF1">
    <property type="entry name" value="LARGE RIBOSOMAL SUBUNIT PROTEIN ML54"/>
    <property type="match status" value="1"/>
</dbReference>
<evidence type="ECO:0000256" key="6">
    <source>
        <dbReference type="ARBA" id="ARBA00033752"/>
    </source>
</evidence>
<name>A0AAN7BTU8_9PEZI</name>
<protein>
    <recommendedName>
        <fullName evidence="7">Large ribosomal subunit protein mL54</fullName>
    </recommendedName>
</protein>
<feature type="region of interest" description="Disordered" evidence="8">
    <location>
        <begin position="40"/>
        <end position="68"/>
    </location>
</feature>
<comment type="caution">
    <text evidence="9">The sequence shown here is derived from an EMBL/GenBank/DDBJ whole genome shotgun (WGS) entry which is preliminary data.</text>
</comment>
<dbReference type="AlphaFoldDB" id="A0AAN7BTU8"/>
<feature type="compositionally biased region" description="Basic residues" evidence="8">
    <location>
        <begin position="127"/>
        <end position="136"/>
    </location>
</feature>
<feature type="compositionally biased region" description="Polar residues" evidence="8">
    <location>
        <begin position="47"/>
        <end position="60"/>
    </location>
</feature>
<proteinExistence type="inferred from homology"/>
<comment type="similarity">
    <text evidence="6">Belongs to the mitochondrion-specific ribosomal protein mL54 family.</text>
</comment>
<evidence type="ECO:0000313" key="9">
    <source>
        <dbReference type="EMBL" id="KAK4229524.1"/>
    </source>
</evidence>
<evidence type="ECO:0000256" key="1">
    <source>
        <dbReference type="ARBA" id="ARBA00004173"/>
    </source>
</evidence>
<organism evidence="9 10">
    <name type="scientific">Podospora fimiseda</name>
    <dbReference type="NCBI Taxonomy" id="252190"/>
    <lineage>
        <taxon>Eukaryota</taxon>
        <taxon>Fungi</taxon>
        <taxon>Dikarya</taxon>
        <taxon>Ascomycota</taxon>
        <taxon>Pezizomycotina</taxon>
        <taxon>Sordariomycetes</taxon>
        <taxon>Sordariomycetidae</taxon>
        <taxon>Sordariales</taxon>
        <taxon>Podosporaceae</taxon>
        <taxon>Podospora</taxon>
    </lineage>
</organism>
<keyword evidence="4" id="KW-0496">Mitochondrion</keyword>
<evidence type="ECO:0000256" key="8">
    <source>
        <dbReference type="SAM" id="MobiDB-lite"/>
    </source>
</evidence>
<dbReference type="GO" id="GO:0005762">
    <property type="term" value="C:mitochondrial large ribosomal subunit"/>
    <property type="evidence" value="ECO:0007669"/>
    <property type="project" value="TreeGrafter"/>
</dbReference>
<evidence type="ECO:0000256" key="7">
    <source>
        <dbReference type="ARBA" id="ARBA00035179"/>
    </source>
</evidence>